<accession>A0ABS4KC59</accession>
<organism evidence="1 2">
    <name type="scientific">Peptoniphilus stercorisuis</name>
    <dbReference type="NCBI Taxonomy" id="1436965"/>
    <lineage>
        <taxon>Bacteria</taxon>
        <taxon>Bacillati</taxon>
        <taxon>Bacillota</taxon>
        <taxon>Tissierellia</taxon>
        <taxon>Tissierellales</taxon>
        <taxon>Peptoniphilaceae</taxon>
        <taxon>Peptoniphilus</taxon>
    </lineage>
</organism>
<dbReference type="EMBL" id="JAGGLJ010000007">
    <property type="protein sequence ID" value="MBP2025349.1"/>
    <property type="molecule type" value="Genomic_DNA"/>
</dbReference>
<dbReference type="Proteomes" id="UP001519306">
    <property type="component" value="Unassembled WGS sequence"/>
</dbReference>
<protein>
    <submittedName>
        <fullName evidence="1">Uncharacterized protein</fullName>
    </submittedName>
</protein>
<proteinExistence type="predicted"/>
<evidence type="ECO:0000313" key="2">
    <source>
        <dbReference type="Proteomes" id="UP001519306"/>
    </source>
</evidence>
<name>A0ABS4KC59_9FIRM</name>
<evidence type="ECO:0000313" key="1">
    <source>
        <dbReference type="EMBL" id="MBP2025349.1"/>
    </source>
</evidence>
<reference evidence="1 2" key="1">
    <citation type="submission" date="2021-03" db="EMBL/GenBank/DDBJ databases">
        <title>Genomic Encyclopedia of Type Strains, Phase IV (KMG-IV): sequencing the most valuable type-strain genomes for metagenomic binning, comparative biology and taxonomic classification.</title>
        <authorList>
            <person name="Goeker M."/>
        </authorList>
    </citation>
    <scope>NUCLEOTIDE SEQUENCE [LARGE SCALE GENOMIC DNA]</scope>
    <source>
        <strain evidence="1 2">DSM 27563</strain>
    </source>
</reference>
<sequence length="569" mass="68304">MEKDVNKLIAQRKFNIAINFIDKLDILMALQDKSEDNEESKLINFTRNSKDLKVHFLLDNNNYRISSEKVFDNFFNTFTNINDDLKIEIKESLYLSHSSLYKVKKIEDDYIILFDLLLYKEEKVSKDLLENVELNDYLFARIAQFNNYNYIIHILNILNKEIGEIFYSMILEFLASSFNKNIKENRKILFLKENLIDIFIIFGVAIKSYEEINSELEDIAEKERIKKYFFKEKDSYLFDLYISYILANTNFEEDDIYYLLDLMYREYLEDLGENYSTFENFSFIDMYKSLSENGIFLTNSEFYNSIYILKKLYYFLEKHKINTSKAIKELNYISNNIFIFQNMLKNSINGFYFDENLLDIIPYDIECEFLKDFEDFLKYIELLNVLKSETKDMIIPTHVKKLSDELNLKPIKSVKNINQNHFPLINLFYNFAKTKSLIEIERIYVLPSLEIEKYLYLTNQEKYSLFIYYILKEEFLKTFLSDQRYKSLINTSKLIVETIIENKFISLVSLNLKKDKRYILDILKRLNLINIDMSNIINITPLGEDIYNFYIGKNKNNKIIQLKDYKKDL</sequence>
<keyword evidence="2" id="KW-1185">Reference proteome</keyword>
<dbReference type="RefSeq" id="WP_210060644.1">
    <property type="nucleotide sequence ID" value="NZ_JAGGLJ010000007.1"/>
</dbReference>
<gene>
    <name evidence="1" type="ORF">J2Z71_000879</name>
</gene>
<comment type="caution">
    <text evidence="1">The sequence shown here is derived from an EMBL/GenBank/DDBJ whole genome shotgun (WGS) entry which is preliminary data.</text>
</comment>